<evidence type="ECO:0000256" key="3">
    <source>
        <dbReference type="ARBA" id="ARBA00007907"/>
    </source>
</evidence>
<evidence type="ECO:0000313" key="10">
    <source>
        <dbReference type="Proteomes" id="UP000515204"/>
    </source>
</evidence>
<dbReference type="InterPro" id="IPR045864">
    <property type="entry name" value="aa-tRNA-synth_II/BPL/LPL"/>
</dbReference>
<dbReference type="RefSeq" id="XP_014467934.1">
    <property type="nucleotide sequence ID" value="XM_014612448.1"/>
</dbReference>
<dbReference type="CTD" id="387787"/>
<dbReference type="InterPro" id="IPR020605">
    <property type="entry name" value="Octanoyltransferase_CS"/>
</dbReference>
<dbReference type="SUPFAM" id="SSF55681">
    <property type="entry name" value="Class II aaRS and biotin synthetases"/>
    <property type="match status" value="1"/>
</dbReference>
<accession>A0A6P3WQ80</accession>
<dbReference type="UniPathway" id="UPA00538">
    <property type="reaction ID" value="UER00592"/>
</dbReference>
<dbReference type="Proteomes" id="UP000515204">
    <property type="component" value="Unplaced"/>
</dbReference>
<dbReference type="PANTHER" id="PTHR10993:SF7">
    <property type="entry name" value="LIPOYLTRANSFERASE 2, MITOCHONDRIAL-RELATED"/>
    <property type="match status" value="1"/>
</dbReference>
<dbReference type="CDD" id="cd16444">
    <property type="entry name" value="LipB"/>
    <property type="match status" value="1"/>
</dbReference>
<dbReference type="AlphaFoldDB" id="A0A6P3WQ80"/>
<evidence type="ECO:0000259" key="9">
    <source>
        <dbReference type="PROSITE" id="PS51733"/>
    </source>
</evidence>
<keyword evidence="5" id="KW-0808">Transferase</keyword>
<comment type="subcellular location">
    <subcellularLocation>
        <location evidence="1">Mitochondrion</location>
    </subcellularLocation>
</comment>
<feature type="domain" description="BPL/LPL catalytic" evidence="9">
    <location>
        <begin position="35"/>
        <end position="215"/>
    </location>
</feature>
<organism evidence="10 11">
    <name type="scientific">Dinoponera quadriceps</name>
    <name type="common">South American ant</name>
    <dbReference type="NCBI Taxonomy" id="609295"/>
    <lineage>
        <taxon>Eukaryota</taxon>
        <taxon>Metazoa</taxon>
        <taxon>Ecdysozoa</taxon>
        <taxon>Arthropoda</taxon>
        <taxon>Hexapoda</taxon>
        <taxon>Insecta</taxon>
        <taxon>Pterygota</taxon>
        <taxon>Neoptera</taxon>
        <taxon>Endopterygota</taxon>
        <taxon>Hymenoptera</taxon>
        <taxon>Apocrita</taxon>
        <taxon>Aculeata</taxon>
        <taxon>Formicoidea</taxon>
        <taxon>Formicidae</taxon>
        <taxon>Ponerinae</taxon>
        <taxon>Ponerini</taxon>
        <taxon>Dinoponera</taxon>
    </lineage>
</organism>
<evidence type="ECO:0000313" key="11">
    <source>
        <dbReference type="RefSeq" id="XP_014467934.1"/>
    </source>
</evidence>
<name>A0A6P3WQ80_DINQU</name>
<dbReference type="NCBIfam" id="NF010925">
    <property type="entry name" value="PRK14345.1"/>
    <property type="match status" value="1"/>
</dbReference>
<dbReference type="PANTHER" id="PTHR10993">
    <property type="entry name" value="OCTANOYLTRANSFERASE"/>
    <property type="match status" value="1"/>
</dbReference>
<evidence type="ECO:0000256" key="1">
    <source>
        <dbReference type="ARBA" id="ARBA00004173"/>
    </source>
</evidence>
<evidence type="ECO:0000256" key="8">
    <source>
        <dbReference type="ARBA" id="ARBA00033331"/>
    </source>
</evidence>
<dbReference type="GO" id="GO:0033819">
    <property type="term" value="F:lipoyl(octanoyl) transferase activity"/>
    <property type="evidence" value="ECO:0007669"/>
    <property type="project" value="UniProtKB-EC"/>
</dbReference>
<evidence type="ECO:0000256" key="2">
    <source>
        <dbReference type="ARBA" id="ARBA00004821"/>
    </source>
</evidence>
<proteinExistence type="inferred from homology"/>
<dbReference type="InterPro" id="IPR004143">
    <property type="entry name" value="BPL_LPL_catalytic"/>
</dbReference>
<dbReference type="PROSITE" id="PS01313">
    <property type="entry name" value="LIPB"/>
    <property type="match status" value="1"/>
</dbReference>
<keyword evidence="10" id="KW-1185">Reference proteome</keyword>
<dbReference type="GeneID" id="106740951"/>
<dbReference type="HAMAP" id="MF_00013">
    <property type="entry name" value="LipB"/>
    <property type="match status" value="1"/>
</dbReference>
<dbReference type="KEGG" id="dqu:106740951"/>
<dbReference type="GO" id="GO:0009249">
    <property type="term" value="P:protein lipoylation"/>
    <property type="evidence" value="ECO:0007669"/>
    <property type="project" value="InterPro"/>
</dbReference>
<protein>
    <recommendedName>
        <fullName evidence="4">lipoyl(octanoyl) transferase</fullName>
        <ecNumber evidence="4">2.3.1.181</ecNumber>
    </recommendedName>
    <alternativeName>
        <fullName evidence="7">Lipoate-protein ligase B</fullName>
    </alternativeName>
    <alternativeName>
        <fullName evidence="8">Lipoyl/octanoyl transferase</fullName>
    </alternativeName>
</protein>
<dbReference type="OrthoDB" id="19908at2759"/>
<comment type="pathway">
    <text evidence="2">Protein modification; protein lipoylation via endogenous pathway; protein N(6)-(lipoyl)lysine from octanoyl-[acyl-carrier-protein]: step 1/2.</text>
</comment>
<dbReference type="PROSITE" id="PS51733">
    <property type="entry name" value="BPL_LPL_CATALYTIC"/>
    <property type="match status" value="1"/>
</dbReference>
<dbReference type="GO" id="GO:0005739">
    <property type="term" value="C:mitochondrion"/>
    <property type="evidence" value="ECO:0007669"/>
    <property type="project" value="UniProtKB-SubCell"/>
</dbReference>
<dbReference type="Gene3D" id="3.30.930.10">
    <property type="entry name" value="Bira Bifunctional Protein, Domain 2"/>
    <property type="match status" value="1"/>
</dbReference>
<evidence type="ECO:0000256" key="7">
    <source>
        <dbReference type="ARBA" id="ARBA00030797"/>
    </source>
</evidence>
<keyword evidence="6" id="KW-0012">Acyltransferase</keyword>
<evidence type="ECO:0000256" key="4">
    <source>
        <dbReference type="ARBA" id="ARBA00012334"/>
    </source>
</evidence>
<evidence type="ECO:0000256" key="5">
    <source>
        <dbReference type="ARBA" id="ARBA00022679"/>
    </source>
</evidence>
<dbReference type="Pfam" id="PF21948">
    <property type="entry name" value="LplA-B_cat"/>
    <property type="match status" value="1"/>
</dbReference>
<sequence>MHPRVVKVLLAGRLSYGAGHRLQKILSDHHHQRLSKPANTLVVLEHKPVYTVGIREKAYTVEEERKLKNLGAEFWRTNRGGLITFHGPGQLVAYPVLDLKQFRTSVRWYVDQLERLVIRLCAEFDIKAETSPHTGVWVDDRKICAMGIHCSRYVTTHGLALNCNTDLKWFEHIVPCGIEGKGVTSISKELNVDVTAYDILPIFVNAFREQFECELIEFPPNEASRILQDAIKVTDD</sequence>
<dbReference type="NCBIfam" id="TIGR00214">
    <property type="entry name" value="lipB"/>
    <property type="match status" value="1"/>
</dbReference>
<gene>
    <name evidence="11" type="primary">LOC106740951</name>
</gene>
<reference evidence="11" key="1">
    <citation type="submission" date="2025-08" db="UniProtKB">
        <authorList>
            <consortium name="RefSeq"/>
        </authorList>
    </citation>
    <scope>IDENTIFICATION</scope>
</reference>
<dbReference type="FunFam" id="3.30.930.10:FF:000035">
    <property type="entry name" value="Putative lipoyltransferase 2, mitochondrial"/>
    <property type="match status" value="1"/>
</dbReference>
<comment type="similarity">
    <text evidence="3">Belongs to the LipB family.</text>
</comment>
<dbReference type="InterPro" id="IPR000544">
    <property type="entry name" value="Octanoyltransferase"/>
</dbReference>
<dbReference type="EC" id="2.3.1.181" evidence="4"/>
<evidence type="ECO:0000256" key="6">
    <source>
        <dbReference type="ARBA" id="ARBA00023315"/>
    </source>
</evidence>